<feature type="domain" description="Secretion system C-terminal sorting" evidence="1">
    <location>
        <begin position="533"/>
        <end position="600"/>
    </location>
</feature>
<dbReference type="InterPro" id="IPR026444">
    <property type="entry name" value="Secre_tail"/>
</dbReference>
<dbReference type="EMBL" id="DSTU01000007">
    <property type="protein sequence ID" value="HFJ54059.1"/>
    <property type="molecule type" value="Genomic_DNA"/>
</dbReference>
<organism evidence="2">
    <name type="scientific">candidate division WOR-3 bacterium</name>
    <dbReference type="NCBI Taxonomy" id="2052148"/>
    <lineage>
        <taxon>Bacteria</taxon>
        <taxon>Bacteria division WOR-3</taxon>
    </lineage>
</organism>
<sequence length="602" mass="64527">MAVTIFCAVIIALSPAGTGGQLPPVWGGGGPDSFGYRYLDSDTTCPGAPVYNWIEIKGVGTRVTGLGDDNVVGPFEIGFEFPYYWYRVDKVYIGSNGYIAFHDNALNASPFQRIPSPTRSNNTLAALMSDIDCSASGSPNGSVWVWTSPDNDTFIVEYDSVRFWNTGGNNTFQIILSKPDSSITFQYKEQSGAPYNGWVPDANQCGIENVSGRIGLNYLSGNIPPGNMYHPGLAVRFFPPESTTLQVHDAAVRNAMNDRSGGMFAVNGQPITFWGVIQNTGNQAESQFRAVARVRNQAGSVMFIDSTNVRALNPSETDSVVFPRTWTPSSNGVYTIQVISKLPGDAVPVNDTVTIELRVVTLPTTLTYDRGTPTNSMYWNGPGGFGNRFVPPVYPCSISSARVYMQATTSTPVAIGIYDDNGPGGSPGDTLYIATVNVLNADWYTINPPSPIVITDGAFFVGATSEVTGSPSFGMDSVPPLSYQGWEYTGVWAPSRDASMRDIMANATVSGRVGVMELTPEPVRMPARLEVTPNPGNGLLQLTLSERSGAQVEVFDATGKLVSTVTLKDGTGRLDVRSLAGGIYFARVVNNGSSVAKVIVSR</sequence>
<dbReference type="InterPro" id="IPR013783">
    <property type="entry name" value="Ig-like_fold"/>
</dbReference>
<gene>
    <name evidence="2" type="ORF">ENP94_04580</name>
    <name evidence="3" type="ORF">ENS16_05165</name>
</gene>
<proteinExistence type="predicted"/>
<protein>
    <submittedName>
        <fullName evidence="2">T9SS type A sorting domain-containing protein</fullName>
    </submittedName>
</protein>
<dbReference type="AlphaFoldDB" id="A0A7C1T1C2"/>
<dbReference type="Pfam" id="PF18962">
    <property type="entry name" value="Por_Secre_tail"/>
    <property type="match status" value="1"/>
</dbReference>
<accession>A0A7C1T1C2</accession>
<dbReference type="Gene3D" id="2.60.40.10">
    <property type="entry name" value="Immunoglobulins"/>
    <property type="match status" value="1"/>
</dbReference>
<reference evidence="2" key="1">
    <citation type="journal article" date="2020" name="mSystems">
        <title>Genome- and Community-Level Interaction Insights into Carbon Utilization and Element Cycling Functions of Hydrothermarchaeota in Hydrothermal Sediment.</title>
        <authorList>
            <person name="Zhou Z."/>
            <person name="Liu Y."/>
            <person name="Xu W."/>
            <person name="Pan J."/>
            <person name="Luo Z.H."/>
            <person name="Li M."/>
        </authorList>
    </citation>
    <scope>NUCLEOTIDE SEQUENCE [LARGE SCALE GENOMIC DNA]</scope>
    <source>
        <strain evidence="2">SpSt-265</strain>
        <strain evidence="3">SpSt-465</strain>
    </source>
</reference>
<evidence type="ECO:0000313" key="2">
    <source>
        <dbReference type="EMBL" id="HEA87271.1"/>
    </source>
</evidence>
<name>A0A7C1T1C2_UNCW3</name>
<evidence type="ECO:0000313" key="3">
    <source>
        <dbReference type="EMBL" id="HFJ54059.1"/>
    </source>
</evidence>
<dbReference type="EMBL" id="DSLG01000004">
    <property type="protein sequence ID" value="HEA87271.1"/>
    <property type="molecule type" value="Genomic_DNA"/>
</dbReference>
<comment type="caution">
    <text evidence="2">The sequence shown here is derived from an EMBL/GenBank/DDBJ whole genome shotgun (WGS) entry which is preliminary data.</text>
</comment>
<evidence type="ECO:0000259" key="1">
    <source>
        <dbReference type="Pfam" id="PF18962"/>
    </source>
</evidence>
<dbReference type="NCBIfam" id="TIGR04183">
    <property type="entry name" value="Por_Secre_tail"/>
    <property type="match status" value="1"/>
</dbReference>